<reference evidence="3 4" key="1">
    <citation type="journal article" date="2018" name="Nat. Ecol. Evol.">
        <title>Shark genomes provide insights into elasmobranch evolution and the origin of vertebrates.</title>
        <authorList>
            <person name="Hara Y"/>
            <person name="Yamaguchi K"/>
            <person name="Onimaru K"/>
            <person name="Kadota M"/>
            <person name="Koyanagi M"/>
            <person name="Keeley SD"/>
            <person name="Tatsumi K"/>
            <person name="Tanaka K"/>
            <person name="Motone F"/>
            <person name="Kageyama Y"/>
            <person name="Nozu R"/>
            <person name="Adachi N"/>
            <person name="Nishimura O"/>
            <person name="Nakagawa R"/>
            <person name="Tanegashima C"/>
            <person name="Kiyatake I"/>
            <person name="Matsumoto R"/>
            <person name="Murakumo K"/>
            <person name="Nishida K"/>
            <person name="Terakita A"/>
            <person name="Kuratani S"/>
            <person name="Sato K"/>
            <person name="Hyodo S Kuraku.S."/>
        </authorList>
    </citation>
    <scope>NUCLEOTIDE SEQUENCE [LARGE SCALE GENOMIC DNA]</scope>
</reference>
<feature type="compositionally biased region" description="Basic and acidic residues" evidence="2">
    <location>
        <begin position="283"/>
        <end position="300"/>
    </location>
</feature>
<gene>
    <name evidence="3" type="ORF">chiPu_0002554</name>
</gene>
<feature type="region of interest" description="Disordered" evidence="2">
    <location>
        <begin position="245"/>
        <end position="307"/>
    </location>
</feature>
<keyword evidence="1" id="KW-0847">Vitamin C</keyword>
<evidence type="ECO:0000313" key="3">
    <source>
        <dbReference type="EMBL" id="GCC24154.1"/>
    </source>
</evidence>
<comment type="caution">
    <text evidence="3">The sequence shown here is derived from an EMBL/GenBank/DDBJ whole genome shotgun (WGS) entry which is preliminary data.</text>
</comment>
<protein>
    <submittedName>
        <fullName evidence="3">Uncharacterized protein</fullName>
    </submittedName>
</protein>
<evidence type="ECO:0000256" key="2">
    <source>
        <dbReference type="SAM" id="MobiDB-lite"/>
    </source>
</evidence>
<feature type="compositionally biased region" description="Basic and acidic residues" evidence="2">
    <location>
        <begin position="1"/>
        <end position="36"/>
    </location>
</feature>
<dbReference type="InterPro" id="IPR051559">
    <property type="entry name" value="HIF_prolyl_hydroxylases"/>
</dbReference>
<keyword evidence="4" id="KW-1185">Reference proteome</keyword>
<dbReference type="GO" id="GO:0005634">
    <property type="term" value="C:nucleus"/>
    <property type="evidence" value="ECO:0007669"/>
    <property type="project" value="TreeGrafter"/>
</dbReference>
<feature type="compositionally biased region" description="Polar residues" evidence="2">
    <location>
        <begin position="269"/>
        <end position="281"/>
    </location>
</feature>
<dbReference type="PANTHER" id="PTHR12907">
    <property type="entry name" value="EGL NINE HOMOLOG-RELATED"/>
    <property type="match status" value="1"/>
</dbReference>
<feature type="compositionally biased region" description="Basic and acidic residues" evidence="2">
    <location>
        <begin position="150"/>
        <end position="159"/>
    </location>
</feature>
<dbReference type="EMBL" id="BEZZ01000048">
    <property type="protein sequence ID" value="GCC24154.1"/>
    <property type="molecule type" value="Genomic_DNA"/>
</dbReference>
<dbReference type="AlphaFoldDB" id="A0A401S171"/>
<proteinExistence type="predicted"/>
<sequence length="463" mass="50706">MRSWVRDAAKQRQDRGHVQERLENDRVSRNIDRAEGEPVASTRTRFEEGKQARDRDCSNTGANWLDFGDSVSSLHRRDKGNGTRVGNRAGGRKRVSLPEACSRAPEVSGMDNEAEDDDTGAHGALGTRRRSGQVAAELGQGDGAGGPHRMAAERERASELQRPPVESEGTSGLAVGCAANDNAVRRVEAGDSWHFLELRWDRDNRASAPLAGWDSAEPLRKRPCSQQVNKQADMSLHTYNMKPPHASTVRNPPVVQPQIATPRGHSFDPLSTSFVKSSGSLASDEKVRKQDASSEDEPPKCSKGVSNNKEDQCQVKCESWKAPDTLNKHLCTKTTSSKRMNLSKLVLDHIAPCMNQYGLCFVDNFLGNKIGDKILQEVVTLYQSGSFEDGTLAGQSTASDKEVTAPSGTSNKTIRGDKIMWVQGTEPGCASIGLLMQRMDKLILHADGKLGHYRIRGRHKVSN</sequence>
<dbReference type="GO" id="GO:0005737">
    <property type="term" value="C:cytoplasm"/>
    <property type="evidence" value="ECO:0007669"/>
    <property type="project" value="TreeGrafter"/>
</dbReference>
<accession>A0A401S171</accession>
<dbReference type="GO" id="GO:0031545">
    <property type="term" value="F:peptidyl-proline 4-dioxygenase activity"/>
    <property type="evidence" value="ECO:0007669"/>
    <property type="project" value="TreeGrafter"/>
</dbReference>
<feature type="compositionally biased region" description="Basic and acidic residues" evidence="2">
    <location>
        <begin position="44"/>
        <end position="57"/>
    </location>
</feature>
<dbReference type="PANTHER" id="PTHR12907:SF26">
    <property type="entry name" value="HIF PROLYL HYDROXYLASE, ISOFORM C"/>
    <property type="match status" value="1"/>
</dbReference>
<evidence type="ECO:0000313" key="4">
    <source>
        <dbReference type="Proteomes" id="UP000287033"/>
    </source>
</evidence>
<evidence type="ECO:0000256" key="1">
    <source>
        <dbReference type="ARBA" id="ARBA00022896"/>
    </source>
</evidence>
<name>A0A401S171_CHIPU</name>
<organism evidence="3 4">
    <name type="scientific">Chiloscyllium punctatum</name>
    <name type="common">Brownbanded bambooshark</name>
    <name type="synonym">Hemiscyllium punctatum</name>
    <dbReference type="NCBI Taxonomy" id="137246"/>
    <lineage>
        <taxon>Eukaryota</taxon>
        <taxon>Metazoa</taxon>
        <taxon>Chordata</taxon>
        <taxon>Craniata</taxon>
        <taxon>Vertebrata</taxon>
        <taxon>Chondrichthyes</taxon>
        <taxon>Elasmobranchii</taxon>
        <taxon>Galeomorphii</taxon>
        <taxon>Galeoidea</taxon>
        <taxon>Orectolobiformes</taxon>
        <taxon>Hemiscylliidae</taxon>
        <taxon>Chiloscyllium</taxon>
    </lineage>
</organism>
<dbReference type="GO" id="GO:0008198">
    <property type="term" value="F:ferrous iron binding"/>
    <property type="evidence" value="ECO:0007669"/>
    <property type="project" value="TreeGrafter"/>
</dbReference>
<dbReference type="Proteomes" id="UP000287033">
    <property type="component" value="Unassembled WGS sequence"/>
</dbReference>
<feature type="region of interest" description="Disordered" evidence="2">
    <location>
        <begin position="1"/>
        <end position="173"/>
    </location>
</feature>
<dbReference type="OMA" id="HIAPCMN"/>
<dbReference type="STRING" id="137246.A0A401S171"/>
<dbReference type="GO" id="GO:0031418">
    <property type="term" value="F:L-ascorbic acid binding"/>
    <property type="evidence" value="ECO:0007669"/>
    <property type="project" value="UniProtKB-KW"/>
</dbReference>
<dbReference type="OrthoDB" id="76265at2759"/>
<dbReference type="Gene3D" id="2.60.120.620">
    <property type="entry name" value="q2cbj1_9rhob like domain"/>
    <property type="match status" value="1"/>
</dbReference>
<dbReference type="GO" id="GO:0071456">
    <property type="term" value="P:cellular response to hypoxia"/>
    <property type="evidence" value="ECO:0007669"/>
    <property type="project" value="TreeGrafter"/>
</dbReference>